<keyword evidence="2" id="KW-1185">Reference proteome</keyword>
<organism evidence="1 2">
    <name type="scientific">Cecembia rubra</name>
    <dbReference type="NCBI Taxonomy" id="1485585"/>
    <lineage>
        <taxon>Bacteria</taxon>
        <taxon>Pseudomonadati</taxon>
        <taxon>Bacteroidota</taxon>
        <taxon>Cytophagia</taxon>
        <taxon>Cytophagales</taxon>
        <taxon>Cyclobacteriaceae</taxon>
        <taxon>Cecembia</taxon>
    </lineage>
</organism>
<sequence>MNGAFDFWTARPAKGDKLLGEILIFTNGEKTTLKCLSREQRDSGGDIVEARGFNLGFFDSQPVPRVGAVIG</sequence>
<accession>A0A2P8DVF5</accession>
<dbReference type="Proteomes" id="UP000240708">
    <property type="component" value="Unassembled WGS sequence"/>
</dbReference>
<dbReference type="EMBL" id="PYGF01000014">
    <property type="protein sequence ID" value="PSL01199.1"/>
    <property type="molecule type" value="Genomic_DNA"/>
</dbReference>
<comment type="caution">
    <text evidence="1">The sequence shown here is derived from an EMBL/GenBank/DDBJ whole genome shotgun (WGS) entry which is preliminary data.</text>
</comment>
<name>A0A2P8DVF5_9BACT</name>
<protein>
    <submittedName>
        <fullName evidence="1">Uncharacterized protein</fullName>
    </submittedName>
</protein>
<proteinExistence type="predicted"/>
<dbReference type="AlphaFoldDB" id="A0A2P8DVF5"/>
<gene>
    <name evidence="1" type="ORF">CLV48_1141</name>
</gene>
<evidence type="ECO:0000313" key="2">
    <source>
        <dbReference type="Proteomes" id="UP000240708"/>
    </source>
</evidence>
<reference evidence="1 2" key="1">
    <citation type="submission" date="2018-03" db="EMBL/GenBank/DDBJ databases">
        <title>Genomic Encyclopedia of Archaeal and Bacterial Type Strains, Phase II (KMG-II): from individual species to whole genera.</title>
        <authorList>
            <person name="Goeker M."/>
        </authorList>
    </citation>
    <scope>NUCLEOTIDE SEQUENCE [LARGE SCALE GENOMIC DNA]</scope>
    <source>
        <strain evidence="1 2">DSM 28057</strain>
    </source>
</reference>
<evidence type="ECO:0000313" key="1">
    <source>
        <dbReference type="EMBL" id="PSL01199.1"/>
    </source>
</evidence>